<evidence type="ECO:0000313" key="2">
    <source>
        <dbReference type="EMBL" id="GAA0170198.1"/>
    </source>
</evidence>
<sequence length="174" mass="19468">MCDDLNIGLEYLHHGCKPPVVNRDVKITNILVDEKFRTKLADFGLSRVFLGEDATHVSTVVAGTRGYLDPEYYTTSKLTEKYSEIEKDDLGNVVDPKLQGDYVVNSVWKVLEVAMSCVPRNSTRRPTMNFVVIELNACLTMEMTRNGTKSKDSIGLTSLNMETGLKPQARSCDE</sequence>
<dbReference type="Proteomes" id="UP001454036">
    <property type="component" value="Unassembled WGS sequence"/>
</dbReference>
<feature type="domain" description="Protein kinase" evidence="1">
    <location>
        <begin position="1"/>
        <end position="174"/>
    </location>
</feature>
<dbReference type="GO" id="GO:0005524">
    <property type="term" value="F:ATP binding"/>
    <property type="evidence" value="ECO:0007669"/>
    <property type="project" value="InterPro"/>
</dbReference>
<dbReference type="PANTHER" id="PTHR45631:SF202">
    <property type="entry name" value="SENESCENCE-INDUCED RECEPTOR-LIKE SERINE_THREONINE-PROTEIN KINASE"/>
    <property type="match status" value="1"/>
</dbReference>
<dbReference type="Pfam" id="PF00069">
    <property type="entry name" value="Pkinase"/>
    <property type="match status" value="1"/>
</dbReference>
<keyword evidence="3" id="KW-1185">Reference proteome</keyword>
<evidence type="ECO:0000313" key="3">
    <source>
        <dbReference type="Proteomes" id="UP001454036"/>
    </source>
</evidence>
<dbReference type="GO" id="GO:0004672">
    <property type="term" value="F:protein kinase activity"/>
    <property type="evidence" value="ECO:0007669"/>
    <property type="project" value="InterPro"/>
</dbReference>
<dbReference type="PANTHER" id="PTHR45631">
    <property type="entry name" value="OS07G0107800 PROTEIN-RELATED"/>
    <property type="match status" value="1"/>
</dbReference>
<protein>
    <recommendedName>
        <fullName evidence="1">Protein kinase domain-containing protein</fullName>
    </recommendedName>
</protein>
<comment type="caution">
    <text evidence="2">The sequence shown here is derived from an EMBL/GenBank/DDBJ whole genome shotgun (WGS) entry which is preliminary data.</text>
</comment>
<proteinExistence type="predicted"/>
<dbReference type="EMBL" id="BAABME010024428">
    <property type="protein sequence ID" value="GAA0170198.1"/>
    <property type="molecule type" value="Genomic_DNA"/>
</dbReference>
<dbReference type="InterPro" id="IPR011009">
    <property type="entry name" value="Kinase-like_dom_sf"/>
</dbReference>
<accession>A0AAV3R2H2</accession>
<reference evidence="2 3" key="1">
    <citation type="submission" date="2024-01" db="EMBL/GenBank/DDBJ databases">
        <title>The complete chloroplast genome sequence of Lithospermum erythrorhizon: insights into the phylogenetic relationship among Boraginaceae species and the maternal lineages of purple gromwells.</title>
        <authorList>
            <person name="Okada T."/>
            <person name="Watanabe K."/>
        </authorList>
    </citation>
    <scope>NUCLEOTIDE SEQUENCE [LARGE SCALE GENOMIC DNA]</scope>
</reference>
<dbReference type="Gene3D" id="1.10.510.10">
    <property type="entry name" value="Transferase(Phosphotransferase) domain 1"/>
    <property type="match status" value="2"/>
</dbReference>
<evidence type="ECO:0000259" key="1">
    <source>
        <dbReference type="PROSITE" id="PS50011"/>
    </source>
</evidence>
<gene>
    <name evidence="2" type="ORF">LIER_40912</name>
</gene>
<name>A0AAV3R2H2_LITER</name>
<organism evidence="2 3">
    <name type="scientific">Lithospermum erythrorhizon</name>
    <name type="common">Purple gromwell</name>
    <name type="synonym">Lithospermum officinale var. erythrorhizon</name>
    <dbReference type="NCBI Taxonomy" id="34254"/>
    <lineage>
        <taxon>Eukaryota</taxon>
        <taxon>Viridiplantae</taxon>
        <taxon>Streptophyta</taxon>
        <taxon>Embryophyta</taxon>
        <taxon>Tracheophyta</taxon>
        <taxon>Spermatophyta</taxon>
        <taxon>Magnoliopsida</taxon>
        <taxon>eudicotyledons</taxon>
        <taxon>Gunneridae</taxon>
        <taxon>Pentapetalae</taxon>
        <taxon>asterids</taxon>
        <taxon>lamiids</taxon>
        <taxon>Boraginales</taxon>
        <taxon>Boraginaceae</taxon>
        <taxon>Boraginoideae</taxon>
        <taxon>Lithospermeae</taxon>
        <taxon>Lithospermum</taxon>
    </lineage>
</organism>
<dbReference type="AlphaFoldDB" id="A0AAV3R2H2"/>
<dbReference type="SUPFAM" id="SSF56112">
    <property type="entry name" value="Protein kinase-like (PK-like)"/>
    <property type="match status" value="1"/>
</dbReference>
<dbReference type="PROSITE" id="PS50011">
    <property type="entry name" value="PROTEIN_KINASE_DOM"/>
    <property type="match status" value="1"/>
</dbReference>
<dbReference type="InterPro" id="IPR000719">
    <property type="entry name" value="Prot_kinase_dom"/>
</dbReference>